<dbReference type="AlphaFoldDB" id="A0AAD7II37"/>
<sequence>MPRILPRLIKLPLSGQYLPLPRSPRPPPLRKPVPPLPSALPADYPRSALLSPKNIITNSQDYARHKSMPPVRRLLSRRRKRPNLNEHDPPREMSAQERTWWSSPYLRMLASPIRRCILTERYMPMAFLIRLAPTRLPFPLKITSKKTPRHMILPDGLQHPLFKMRKAGHGMYLLCSREWLALYLKRGKQKRTGVFHPRLAEQIAHLLRLRVLQELELIARRLEMLHRTRTGPAPMRPSFLRRLTRAEWGEFRTTGIIPQRGALAILVVPPVNRDPTTRQRPPAAGAMGAGPIADMLASGRSINLELFDATAMQAAAPEADDGDVLRVQPHAEERVPLYNGVTLFPGRVQRARLHTLLTRILGVEAAWRFSSGVRGNGKGKGDNKGSHAFLVCPSDEVDAAALAVALWRVRMWEGGGFPARPAESDEAEEERWPWVEEIPLHSTQS</sequence>
<feature type="region of interest" description="Disordered" evidence="1">
    <location>
        <begin position="16"/>
        <end position="39"/>
    </location>
</feature>
<feature type="compositionally biased region" description="Basic and acidic residues" evidence="1">
    <location>
        <begin position="83"/>
        <end position="93"/>
    </location>
</feature>
<comment type="caution">
    <text evidence="2">The sequence shown here is derived from an EMBL/GenBank/DDBJ whole genome shotgun (WGS) entry which is preliminary data.</text>
</comment>
<keyword evidence="3" id="KW-1185">Reference proteome</keyword>
<accession>A0AAD7II37</accession>
<dbReference type="Proteomes" id="UP001215280">
    <property type="component" value="Unassembled WGS sequence"/>
</dbReference>
<feature type="region of interest" description="Disordered" evidence="1">
    <location>
        <begin position="418"/>
        <end position="445"/>
    </location>
</feature>
<reference evidence="2" key="1">
    <citation type="submission" date="2023-03" db="EMBL/GenBank/DDBJ databases">
        <title>Massive genome expansion in bonnet fungi (Mycena s.s.) driven by repeated elements and novel gene families across ecological guilds.</title>
        <authorList>
            <consortium name="Lawrence Berkeley National Laboratory"/>
            <person name="Harder C.B."/>
            <person name="Miyauchi S."/>
            <person name="Viragh M."/>
            <person name="Kuo A."/>
            <person name="Thoen E."/>
            <person name="Andreopoulos B."/>
            <person name="Lu D."/>
            <person name="Skrede I."/>
            <person name="Drula E."/>
            <person name="Henrissat B."/>
            <person name="Morin E."/>
            <person name="Kohler A."/>
            <person name="Barry K."/>
            <person name="LaButti K."/>
            <person name="Morin E."/>
            <person name="Salamov A."/>
            <person name="Lipzen A."/>
            <person name="Mereny Z."/>
            <person name="Hegedus B."/>
            <person name="Baldrian P."/>
            <person name="Stursova M."/>
            <person name="Weitz H."/>
            <person name="Taylor A."/>
            <person name="Grigoriev I.V."/>
            <person name="Nagy L.G."/>
            <person name="Martin F."/>
            <person name="Kauserud H."/>
        </authorList>
    </citation>
    <scope>NUCLEOTIDE SEQUENCE</scope>
    <source>
        <strain evidence="2">CBHHK188m</strain>
    </source>
</reference>
<feature type="compositionally biased region" description="Pro residues" evidence="1">
    <location>
        <begin position="21"/>
        <end position="38"/>
    </location>
</feature>
<dbReference type="EMBL" id="JARJLG010000117">
    <property type="protein sequence ID" value="KAJ7742408.1"/>
    <property type="molecule type" value="Genomic_DNA"/>
</dbReference>
<evidence type="ECO:0000313" key="2">
    <source>
        <dbReference type="EMBL" id="KAJ7742408.1"/>
    </source>
</evidence>
<organism evidence="2 3">
    <name type="scientific">Mycena maculata</name>
    <dbReference type="NCBI Taxonomy" id="230809"/>
    <lineage>
        <taxon>Eukaryota</taxon>
        <taxon>Fungi</taxon>
        <taxon>Dikarya</taxon>
        <taxon>Basidiomycota</taxon>
        <taxon>Agaricomycotina</taxon>
        <taxon>Agaricomycetes</taxon>
        <taxon>Agaricomycetidae</taxon>
        <taxon>Agaricales</taxon>
        <taxon>Marasmiineae</taxon>
        <taxon>Mycenaceae</taxon>
        <taxon>Mycena</taxon>
    </lineage>
</organism>
<evidence type="ECO:0000313" key="3">
    <source>
        <dbReference type="Proteomes" id="UP001215280"/>
    </source>
</evidence>
<proteinExistence type="predicted"/>
<gene>
    <name evidence="2" type="ORF">DFH07DRAFT_925533</name>
</gene>
<name>A0AAD7II37_9AGAR</name>
<evidence type="ECO:0000256" key="1">
    <source>
        <dbReference type="SAM" id="MobiDB-lite"/>
    </source>
</evidence>
<feature type="region of interest" description="Disordered" evidence="1">
    <location>
        <begin position="59"/>
        <end position="93"/>
    </location>
</feature>
<protein>
    <submittedName>
        <fullName evidence="2">Uncharacterized protein</fullName>
    </submittedName>
</protein>